<keyword evidence="2" id="KW-1185">Reference proteome</keyword>
<dbReference type="STRING" id="580166.AUP43_05635"/>
<dbReference type="Proteomes" id="UP000076400">
    <property type="component" value="Unassembled WGS sequence"/>
</dbReference>
<accession>A0A154WEK5</accession>
<comment type="caution">
    <text evidence="1">The sequence shown here is derived from an EMBL/GenBank/DDBJ whole genome shotgun (WGS) entry which is preliminary data.</text>
</comment>
<dbReference type="Pfam" id="PF10984">
    <property type="entry name" value="DUF2794"/>
    <property type="match status" value="1"/>
</dbReference>
<dbReference type="RefSeq" id="WP_067553431.1">
    <property type="nucleotide sequence ID" value="NZ_LPXN01000068.1"/>
</dbReference>
<dbReference type="OrthoDB" id="7159482at2"/>
<organism evidence="1 2">
    <name type="scientific">Oceanibaculum pacificum</name>
    <dbReference type="NCBI Taxonomy" id="580166"/>
    <lineage>
        <taxon>Bacteria</taxon>
        <taxon>Pseudomonadati</taxon>
        <taxon>Pseudomonadota</taxon>
        <taxon>Alphaproteobacteria</taxon>
        <taxon>Rhodospirillales</taxon>
        <taxon>Oceanibaculaceae</taxon>
        <taxon>Oceanibaculum</taxon>
    </lineage>
</organism>
<gene>
    <name evidence="1" type="ORF">AUP43_05635</name>
</gene>
<dbReference type="InterPro" id="IPR021252">
    <property type="entry name" value="DUF2794"/>
</dbReference>
<evidence type="ECO:0000313" key="1">
    <source>
        <dbReference type="EMBL" id="KZD11957.1"/>
    </source>
</evidence>
<dbReference type="EMBL" id="LPXN01000068">
    <property type="protein sequence ID" value="KZD11957.1"/>
    <property type="molecule type" value="Genomic_DNA"/>
</dbReference>
<sequence length="111" mass="13072">MNQFVRLTDYRQHRRGTYFTRQELGQILNVYSRRVATGEWRDYAIDHDGAMAIFSIFRHTHETPLYAIAKCSRGPQRPIDYILFNGPRKLRRAGTLAELLDAFDRKLKLVT</sequence>
<proteinExistence type="predicted"/>
<evidence type="ECO:0008006" key="3">
    <source>
        <dbReference type="Google" id="ProtNLM"/>
    </source>
</evidence>
<dbReference type="AlphaFoldDB" id="A0A154WEK5"/>
<protein>
    <recommendedName>
        <fullName evidence="3">DUF2794 domain-containing protein</fullName>
    </recommendedName>
</protein>
<reference evidence="1 2" key="1">
    <citation type="submission" date="2015-12" db="EMBL/GenBank/DDBJ databases">
        <title>Genome sequence of Oceanibaculum pacificum MCCC 1A02656.</title>
        <authorList>
            <person name="Lu L."/>
            <person name="Lai Q."/>
            <person name="Shao Z."/>
            <person name="Qian P."/>
        </authorList>
    </citation>
    <scope>NUCLEOTIDE SEQUENCE [LARGE SCALE GENOMIC DNA]</scope>
    <source>
        <strain evidence="1 2">MCCC 1A02656</strain>
    </source>
</reference>
<name>A0A154WEK5_9PROT</name>
<evidence type="ECO:0000313" key="2">
    <source>
        <dbReference type="Proteomes" id="UP000076400"/>
    </source>
</evidence>